<dbReference type="Gene3D" id="2.60.40.760">
    <property type="entry name" value="Expansin, cellulose-binding-like domain"/>
    <property type="match status" value="1"/>
</dbReference>
<proteinExistence type="predicted"/>
<dbReference type="OrthoDB" id="406505at2759"/>
<dbReference type="InterPro" id="IPR036908">
    <property type="entry name" value="RlpA-like_sf"/>
</dbReference>
<comment type="caution">
    <text evidence="2">The sequence shown here is derived from an EMBL/GenBank/DDBJ whole genome shotgun (WGS) entry which is preliminary data.</text>
</comment>
<sequence>MLFKEISLILASVVTVYCINDWNVLNLYKHWSHGDGTYYGKGEGGACSLNPHGGLPPVSKHVDKLVALNNPQFFGSSSCGLCVRVHGSGQGSGNTPIRGAFTAYVINVCPECHAGSVDLAENGDGRWKVDIRAIQCPVGDSKIEYRLEGSNDWYIKLQVRNERMPSTTVEMFQPQHNVWLSLSRTSDGFWNFPNDGRVQRPIQRPIRLRLHAPNGHVLEDTVNPPWMGYQGVFPGTGVQYPLDQNLPH</sequence>
<dbReference type="InterPro" id="IPR036749">
    <property type="entry name" value="Expansin_CBD_sf"/>
</dbReference>
<dbReference type="CDD" id="cd22271">
    <property type="entry name" value="DPBB_EXP_N-like"/>
    <property type="match status" value="1"/>
</dbReference>
<dbReference type="PANTHER" id="PTHR31836">
    <property type="match status" value="1"/>
</dbReference>
<dbReference type="SUPFAM" id="SSF49590">
    <property type="entry name" value="PHL pollen allergen"/>
    <property type="match status" value="1"/>
</dbReference>
<gene>
    <name evidence="2" type="ORF">DPMN_131114</name>
</gene>
<dbReference type="SUPFAM" id="SSF50685">
    <property type="entry name" value="Barwin-like endoglucanases"/>
    <property type="match status" value="1"/>
</dbReference>
<evidence type="ECO:0000313" key="3">
    <source>
        <dbReference type="Proteomes" id="UP000828390"/>
    </source>
</evidence>
<evidence type="ECO:0000256" key="1">
    <source>
        <dbReference type="ARBA" id="ARBA00022729"/>
    </source>
</evidence>
<evidence type="ECO:0000313" key="2">
    <source>
        <dbReference type="EMBL" id="KAH3829126.1"/>
    </source>
</evidence>
<keyword evidence="3" id="KW-1185">Reference proteome</keyword>
<dbReference type="Gene3D" id="2.40.40.10">
    <property type="entry name" value="RlpA-like domain"/>
    <property type="match status" value="1"/>
</dbReference>
<dbReference type="EMBL" id="JAIWYP010000005">
    <property type="protein sequence ID" value="KAH3829126.1"/>
    <property type="molecule type" value="Genomic_DNA"/>
</dbReference>
<accession>A0A9D4H414</accession>
<protein>
    <submittedName>
        <fullName evidence="2">Uncharacterized protein</fullName>
    </submittedName>
</protein>
<dbReference type="InterPro" id="IPR051477">
    <property type="entry name" value="Expansin_CellWall"/>
</dbReference>
<dbReference type="PANTHER" id="PTHR31836:SF28">
    <property type="entry name" value="SRCR DOMAIN-CONTAINING PROTEIN-RELATED"/>
    <property type="match status" value="1"/>
</dbReference>
<organism evidence="2 3">
    <name type="scientific">Dreissena polymorpha</name>
    <name type="common">Zebra mussel</name>
    <name type="synonym">Mytilus polymorpha</name>
    <dbReference type="NCBI Taxonomy" id="45954"/>
    <lineage>
        <taxon>Eukaryota</taxon>
        <taxon>Metazoa</taxon>
        <taxon>Spiralia</taxon>
        <taxon>Lophotrochozoa</taxon>
        <taxon>Mollusca</taxon>
        <taxon>Bivalvia</taxon>
        <taxon>Autobranchia</taxon>
        <taxon>Heteroconchia</taxon>
        <taxon>Euheterodonta</taxon>
        <taxon>Imparidentia</taxon>
        <taxon>Neoheterodontei</taxon>
        <taxon>Myida</taxon>
        <taxon>Dreissenoidea</taxon>
        <taxon>Dreissenidae</taxon>
        <taxon>Dreissena</taxon>
    </lineage>
</organism>
<reference evidence="2" key="1">
    <citation type="journal article" date="2019" name="bioRxiv">
        <title>The Genome of the Zebra Mussel, Dreissena polymorpha: A Resource for Invasive Species Research.</title>
        <authorList>
            <person name="McCartney M.A."/>
            <person name="Auch B."/>
            <person name="Kono T."/>
            <person name="Mallez S."/>
            <person name="Zhang Y."/>
            <person name="Obille A."/>
            <person name="Becker A."/>
            <person name="Abrahante J.E."/>
            <person name="Garbe J."/>
            <person name="Badalamenti J.P."/>
            <person name="Herman A."/>
            <person name="Mangelson H."/>
            <person name="Liachko I."/>
            <person name="Sullivan S."/>
            <person name="Sone E.D."/>
            <person name="Koren S."/>
            <person name="Silverstein K.A.T."/>
            <person name="Beckman K.B."/>
            <person name="Gohl D.M."/>
        </authorList>
    </citation>
    <scope>NUCLEOTIDE SEQUENCE</scope>
    <source>
        <strain evidence="2">Duluth1</strain>
        <tissue evidence="2">Whole animal</tissue>
    </source>
</reference>
<name>A0A9D4H414_DREPO</name>
<dbReference type="Proteomes" id="UP000828390">
    <property type="component" value="Unassembled WGS sequence"/>
</dbReference>
<keyword evidence="1" id="KW-0732">Signal</keyword>
<reference evidence="2" key="2">
    <citation type="submission" date="2020-11" db="EMBL/GenBank/DDBJ databases">
        <authorList>
            <person name="McCartney M.A."/>
            <person name="Auch B."/>
            <person name="Kono T."/>
            <person name="Mallez S."/>
            <person name="Becker A."/>
            <person name="Gohl D.M."/>
            <person name="Silverstein K.A.T."/>
            <person name="Koren S."/>
            <person name="Bechman K.B."/>
            <person name="Herman A."/>
            <person name="Abrahante J.E."/>
            <person name="Garbe J."/>
        </authorList>
    </citation>
    <scope>NUCLEOTIDE SEQUENCE</scope>
    <source>
        <strain evidence="2">Duluth1</strain>
        <tissue evidence="2">Whole animal</tissue>
    </source>
</reference>
<dbReference type="AlphaFoldDB" id="A0A9D4H414"/>